<keyword evidence="2" id="KW-0472">Membrane</keyword>
<feature type="transmembrane region" description="Helical" evidence="2">
    <location>
        <begin position="113"/>
        <end position="133"/>
    </location>
</feature>
<evidence type="ECO:0000313" key="3">
    <source>
        <dbReference type="EMBL" id="MCC2176688.1"/>
    </source>
</evidence>
<evidence type="ECO:0000256" key="1">
    <source>
        <dbReference type="SAM" id="Coils"/>
    </source>
</evidence>
<protein>
    <recommendedName>
        <fullName evidence="5">DUF1640 domain-containing protein</fullName>
    </recommendedName>
</protein>
<dbReference type="AlphaFoldDB" id="A0AAW4W0Y3"/>
<accession>A0AAW4W0Y3</accession>
<name>A0AAW4W0Y3_9FIRM</name>
<keyword evidence="1" id="KW-0175">Coiled coil</keyword>
<dbReference type="Proteomes" id="UP001298753">
    <property type="component" value="Unassembled WGS sequence"/>
</dbReference>
<proteinExistence type="predicted"/>
<sequence>MTFKDSIDLHNRVAELDSFRLSDEDKEALHRSLSDPTGLKPFLEQQIEQNDQHTEQIEHLKAALQKQIEQNDTHTQQIEQLQAALQKQIHDAEEERRLRETADKEEHEYTQTWYIRNFIVAIIAVLLALVSLFK</sequence>
<feature type="coiled-coil region" evidence="1">
    <location>
        <begin position="43"/>
        <end position="98"/>
    </location>
</feature>
<dbReference type="RefSeq" id="WP_227600550.1">
    <property type="nucleotide sequence ID" value="NZ_JAJEPX010000013.1"/>
</dbReference>
<organism evidence="3 4">
    <name type="scientific">Agathobaculum butyriciproducens</name>
    <dbReference type="NCBI Taxonomy" id="1628085"/>
    <lineage>
        <taxon>Bacteria</taxon>
        <taxon>Bacillati</taxon>
        <taxon>Bacillota</taxon>
        <taxon>Clostridia</taxon>
        <taxon>Eubacteriales</taxon>
        <taxon>Butyricicoccaceae</taxon>
        <taxon>Agathobaculum</taxon>
    </lineage>
</organism>
<comment type="caution">
    <text evidence="3">The sequence shown here is derived from an EMBL/GenBank/DDBJ whole genome shotgun (WGS) entry which is preliminary data.</text>
</comment>
<dbReference type="GeneID" id="98659922"/>
<evidence type="ECO:0008006" key="5">
    <source>
        <dbReference type="Google" id="ProtNLM"/>
    </source>
</evidence>
<keyword evidence="2" id="KW-1133">Transmembrane helix</keyword>
<reference evidence="3 4" key="1">
    <citation type="submission" date="2021-10" db="EMBL/GenBank/DDBJ databases">
        <title>Anaerobic single-cell dispensing facilitates the cultivation of human gut bacteria.</title>
        <authorList>
            <person name="Afrizal A."/>
        </authorList>
    </citation>
    <scope>NUCLEOTIDE SEQUENCE [LARGE SCALE GENOMIC DNA]</scope>
    <source>
        <strain evidence="3 4">CLA-AA-H270</strain>
    </source>
</reference>
<keyword evidence="2" id="KW-0812">Transmembrane</keyword>
<dbReference type="EMBL" id="JAJEPX010000013">
    <property type="protein sequence ID" value="MCC2176688.1"/>
    <property type="molecule type" value="Genomic_DNA"/>
</dbReference>
<keyword evidence="4" id="KW-1185">Reference proteome</keyword>
<gene>
    <name evidence="3" type="ORF">LKD22_06060</name>
</gene>
<evidence type="ECO:0000256" key="2">
    <source>
        <dbReference type="SAM" id="Phobius"/>
    </source>
</evidence>
<evidence type="ECO:0000313" key="4">
    <source>
        <dbReference type="Proteomes" id="UP001298753"/>
    </source>
</evidence>